<dbReference type="EMBL" id="JBHUDZ010000007">
    <property type="protein sequence ID" value="MFD1602164.1"/>
    <property type="molecule type" value="Genomic_DNA"/>
</dbReference>
<evidence type="ECO:0000313" key="3">
    <source>
        <dbReference type="Proteomes" id="UP001597138"/>
    </source>
</evidence>
<reference evidence="3" key="1">
    <citation type="journal article" date="2019" name="Int. J. Syst. Evol. Microbiol.">
        <title>The Global Catalogue of Microorganisms (GCM) 10K type strain sequencing project: providing services to taxonomists for standard genome sequencing and annotation.</title>
        <authorList>
            <consortium name="The Broad Institute Genomics Platform"/>
            <consortium name="The Broad Institute Genome Sequencing Center for Infectious Disease"/>
            <person name="Wu L."/>
            <person name="Ma J."/>
        </authorList>
    </citation>
    <scope>NUCLEOTIDE SEQUENCE [LARGE SCALE GENOMIC DNA]</scope>
    <source>
        <strain evidence="3">CCUG 70865</strain>
    </source>
</reference>
<dbReference type="Pfam" id="PF10369">
    <property type="entry name" value="ALS_ss_C"/>
    <property type="match status" value="1"/>
</dbReference>
<gene>
    <name evidence="2" type="ORF">ACFSC2_05355</name>
</gene>
<dbReference type="InterPro" id="IPR019455">
    <property type="entry name" value="Acetolactate_synth_ssu_C"/>
</dbReference>
<organism evidence="2 3">
    <name type="scientific">Flavobacterium artemisiae</name>
    <dbReference type="NCBI Taxonomy" id="2126556"/>
    <lineage>
        <taxon>Bacteria</taxon>
        <taxon>Pseudomonadati</taxon>
        <taxon>Bacteroidota</taxon>
        <taxon>Flavobacteriia</taxon>
        <taxon>Flavobacteriales</taxon>
        <taxon>Flavobacteriaceae</taxon>
        <taxon>Flavobacterium</taxon>
    </lineage>
</organism>
<keyword evidence="3" id="KW-1185">Reference proteome</keyword>
<sequence length="82" mass="9345">MKEDYNFKISITAALFKVCTNTVMDKDLTAVLFKVYNASPLIIEKEHTIFEVLGSEDKINKLKLYLEDNGLIECIMSNKIAL</sequence>
<name>A0ABW4HAI2_9FLAO</name>
<evidence type="ECO:0000313" key="2">
    <source>
        <dbReference type="EMBL" id="MFD1602164.1"/>
    </source>
</evidence>
<dbReference type="RefSeq" id="WP_379816373.1">
    <property type="nucleotide sequence ID" value="NZ_JBHUDZ010000007.1"/>
</dbReference>
<protein>
    <recommendedName>
        <fullName evidence="1">Acetolactate synthase small subunit C-terminal domain-containing protein</fullName>
    </recommendedName>
</protein>
<dbReference type="Proteomes" id="UP001597138">
    <property type="component" value="Unassembled WGS sequence"/>
</dbReference>
<dbReference type="Gene3D" id="3.30.70.1150">
    <property type="entry name" value="ACT-like. Chain A, domain 2"/>
    <property type="match status" value="1"/>
</dbReference>
<accession>A0ABW4HAI2</accession>
<comment type="caution">
    <text evidence="2">The sequence shown here is derived from an EMBL/GenBank/DDBJ whole genome shotgun (WGS) entry which is preliminary data.</text>
</comment>
<evidence type="ECO:0000259" key="1">
    <source>
        <dbReference type="Pfam" id="PF10369"/>
    </source>
</evidence>
<proteinExistence type="predicted"/>
<feature type="domain" description="Acetolactate synthase small subunit C-terminal" evidence="1">
    <location>
        <begin position="14"/>
        <end position="82"/>
    </location>
</feature>
<dbReference type="InterPro" id="IPR027271">
    <property type="entry name" value="Acetolactate_synth/TF_NikR_C"/>
</dbReference>